<evidence type="ECO:0000313" key="1">
    <source>
        <dbReference type="EMBL" id="UGS37809.1"/>
    </source>
</evidence>
<keyword evidence="2" id="KW-1185">Reference proteome</keyword>
<dbReference type="Proteomes" id="UP001162834">
    <property type="component" value="Chromosome"/>
</dbReference>
<protein>
    <submittedName>
        <fullName evidence="1">Uncharacterized protein</fullName>
    </submittedName>
</protein>
<dbReference type="AlphaFoldDB" id="A0A9E6Y0F3"/>
<evidence type="ECO:0000313" key="2">
    <source>
        <dbReference type="Proteomes" id="UP001162834"/>
    </source>
</evidence>
<sequence length="64" mass="7302">MLQTMLRDYPRRLTLEVDPDADPIRGRVCEGDEMPEPFVGWLGMARALERTLSRRPDDGRSAEG</sequence>
<accession>A0A9E6Y0F3</accession>
<organism evidence="1 2">
    <name type="scientific">Capillimicrobium parvum</name>
    <dbReference type="NCBI Taxonomy" id="2884022"/>
    <lineage>
        <taxon>Bacteria</taxon>
        <taxon>Bacillati</taxon>
        <taxon>Actinomycetota</taxon>
        <taxon>Thermoleophilia</taxon>
        <taxon>Solirubrobacterales</taxon>
        <taxon>Capillimicrobiaceae</taxon>
        <taxon>Capillimicrobium</taxon>
    </lineage>
</organism>
<dbReference type="EMBL" id="CP087164">
    <property type="protein sequence ID" value="UGS37809.1"/>
    <property type="molecule type" value="Genomic_DNA"/>
</dbReference>
<name>A0A9E6Y0F3_9ACTN</name>
<gene>
    <name evidence="1" type="ORF">DSM104329_04230</name>
</gene>
<dbReference type="KEGG" id="sbae:DSM104329_04230"/>
<proteinExistence type="predicted"/>
<reference evidence="1" key="1">
    <citation type="journal article" date="2022" name="Int. J. Syst. Evol. Microbiol.">
        <title>Pseudomonas aegrilactucae sp. nov. and Pseudomonas morbosilactucae sp. nov., pathogens causing bacterial rot of lettuce in Japan.</title>
        <authorList>
            <person name="Sawada H."/>
            <person name="Fujikawa T."/>
            <person name="Satou M."/>
        </authorList>
    </citation>
    <scope>NUCLEOTIDE SEQUENCE</scope>
    <source>
        <strain evidence="1">0166_1</strain>
    </source>
</reference>